<gene>
    <name evidence="2" type="ORF">LCGC14_0746100</name>
</gene>
<dbReference type="InterPro" id="IPR034660">
    <property type="entry name" value="DinB/YfiT-like"/>
</dbReference>
<name>A0A0F9TCF1_9ZZZZ</name>
<dbReference type="InterPro" id="IPR017517">
    <property type="entry name" value="Maleyloyr_isom"/>
</dbReference>
<dbReference type="NCBIfam" id="TIGR03084">
    <property type="entry name" value="TIGR03084 family metal-binding protein"/>
    <property type="match status" value="1"/>
</dbReference>
<dbReference type="AlphaFoldDB" id="A0A0F9TCF1"/>
<feature type="domain" description="Mycothiol-dependent maleylpyruvate isomerase metal-binding" evidence="1">
    <location>
        <begin position="9"/>
        <end position="145"/>
    </location>
</feature>
<accession>A0A0F9TCF1</accession>
<dbReference type="SUPFAM" id="SSF109854">
    <property type="entry name" value="DinB/YfiT-like putative metalloenzymes"/>
    <property type="match status" value="1"/>
</dbReference>
<evidence type="ECO:0000259" key="1">
    <source>
        <dbReference type="Pfam" id="PF11716"/>
    </source>
</evidence>
<sequence>MIEAQDFLDESNALADFLLTLKDSDFDCATQFKSWTVNDVLGHLHIFNYAAELTLASPQKFEPFLAGILAQVAKGKTLVQAQYDWVGDLSGRALLDAWQEGAQRLAELYQTADPKARVKWAGPDMSARSSITARQMETWAHGQELFDLLGVTRSDADRLRNIAHLGAATIPFAFAIRKEAIPDPLPYIRLTAPSGSIWEWNTPQQDNCIEGTATAFCQTATQVRNVADTDLRTVGPVANRWAEIAQCFAGEAHDPPAPNTRFTRSGVVDG</sequence>
<comment type="caution">
    <text evidence="2">The sequence shown here is derived from an EMBL/GenBank/DDBJ whole genome shotgun (WGS) entry which is preliminary data.</text>
</comment>
<reference evidence="2" key="1">
    <citation type="journal article" date="2015" name="Nature">
        <title>Complex archaea that bridge the gap between prokaryotes and eukaryotes.</title>
        <authorList>
            <person name="Spang A."/>
            <person name="Saw J.H."/>
            <person name="Jorgensen S.L."/>
            <person name="Zaremba-Niedzwiedzka K."/>
            <person name="Martijn J."/>
            <person name="Lind A.E."/>
            <person name="van Eijk R."/>
            <person name="Schleper C."/>
            <person name="Guy L."/>
            <person name="Ettema T.J."/>
        </authorList>
    </citation>
    <scope>NUCLEOTIDE SEQUENCE</scope>
</reference>
<dbReference type="NCBIfam" id="TIGR03083">
    <property type="entry name" value="maleylpyruvate isomerase family mycothiol-dependent enzyme"/>
    <property type="match status" value="1"/>
</dbReference>
<dbReference type="Gene3D" id="1.20.120.450">
    <property type="entry name" value="dinb family like domain"/>
    <property type="match status" value="1"/>
</dbReference>
<evidence type="ECO:0000313" key="2">
    <source>
        <dbReference type="EMBL" id="KKN39173.1"/>
    </source>
</evidence>
<dbReference type="InterPro" id="IPR017518">
    <property type="entry name" value="CHP03084"/>
</dbReference>
<dbReference type="Pfam" id="PF11716">
    <property type="entry name" value="MDMPI_N"/>
    <property type="match status" value="1"/>
</dbReference>
<organism evidence="2">
    <name type="scientific">marine sediment metagenome</name>
    <dbReference type="NCBI Taxonomy" id="412755"/>
    <lineage>
        <taxon>unclassified sequences</taxon>
        <taxon>metagenomes</taxon>
        <taxon>ecological metagenomes</taxon>
    </lineage>
</organism>
<proteinExistence type="predicted"/>
<dbReference type="GO" id="GO:0046872">
    <property type="term" value="F:metal ion binding"/>
    <property type="evidence" value="ECO:0007669"/>
    <property type="project" value="InterPro"/>
</dbReference>
<dbReference type="EMBL" id="LAZR01001779">
    <property type="protein sequence ID" value="KKN39173.1"/>
    <property type="molecule type" value="Genomic_DNA"/>
</dbReference>
<protein>
    <recommendedName>
        <fullName evidence="1">Mycothiol-dependent maleylpyruvate isomerase metal-binding domain-containing protein</fullName>
    </recommendedName>
</protein>
<dbReference type="InterPro" id="IPR024344">
    <property type="entry name" value="MDMPI_metal-binding"/>
</dbReference>